<dbReference type="PRINTS" id="PR00080">
    <property type="entry name" value="SDRFAMILY"/>
</dbReference>
<evidence type="ECO:0000313" key="3">
    <source>
        <dbReference type="Proteomes" id="UP000182762"/>
    </source>
</evidence>
<comment type="similarity">
    <text evidence="1">Belongs to the short-chain dehydrogenases/reductases (SDR) family.</text>
</comment>
<dbReference type="RefSeq" id="WP_235606193.1">
    <property type="nucleotide sequence ID" value="NZ_FOXX01000008.1"/>
</dbReference>
<dbReference type="SUPFAM" id="SSF51735">
    <property type="entry name" value="NAD(P)-binding Rossmann-fold domains"/>
    <property type="match status" value="1"/>
</dbReference>
<dbReference type="InterPro" id="IPR036291">
    <property type="entry name" value="NAD(P)-bd_dom_sf"/>
</dbReference>
<keyword evidence="3" id="KW-1185">Reference proteome</keyword>
<dbReference type="CDD" id="cd05344">
    <property type="entry name" value="BKR_like_SDR_like"/>
    <property type="match status" value="1"/>
</dbReference>
<sequence>MKGNDEMDLGLKEKVAVIMGGTSGVGLKAAEMFLDEGAKVAICGRNKERMEKAKSQLLSFGDKKDIFTSTCDVTSKSDVASFINGAAERFGGIDILVNAAGQSVMGYFFDITDAQWEEQIQLKYFAIIYAVRAAHPHLVKRGGGRIININATLAKEPERHMVATAATRAGLLNLSKTLSQELALDNILVNSVSLGLIRTDQWERRRLKNAPDMDPERYYRELAEKRNIPLGRVGEAEEVASVIVFLGSDKASYVAGSTIETAGAIGKAL</sequence>
<dbReference type="InterPro" id="IPR002347">
    <property type="entry name" value="SDR_fam"/>
</dbReference>
<dbReference type="InterPro" id="IPR050259">
    <property type="entry name" value="SDR"/>
</dbReference>
<dbReference type="Proteomes" id="UP000182762">
    <property type="component" value="Unassembled WGS sequence"/>
</dbReference>
<dbReference type="GeneID" id="93711813"/>
<dbReference type="Gene3D" id="3.40.50.720">
    <property type="entry name" value="NAD(P)-binding Rossmann-like Domain"/>
    <property type="match status" value="1"/>
</dbReference>
<name>A0A1I6B2T5_9BACI</name>
<organism evidence="2 3">
    <name type="scientific">Priestia endophytica DSM 13796</name>
    <dbReference type="NCBI Taxonomy" id="1121089"/>
    <lineage>
        <taxon>Bacteria</taxon>
        <taxon>Bacillati</taxon>
        <taxon>Bacillota</taxon>
        <taxon>Bacilli</taxon>
        <taxon>Bacillales</taxon>
        <taxon>Bacillaceae</taxon>
        <taxon>Priestia</taxon>
    </lineage>
</organism>
<evidence type="ECO:0000256" key="1">
    <source>
        <dbReference type="ARBA" id="ARBA00006484"/>
    </source>
</evidence>
<comment type="caution">
    <text evidence="2">The sequence shown here is derived from an EMBL/GenBank/DDBJ whole genome shotgun (WGS) entry which is preliminary data.</text>
</comment>
<dbReference type="PANTHER" id="PTHR42879">
    <property type="entry name" value="3-OXOACYL-(ACYL-CARRIER-PROTEIN) REDUCTASE"/>
    <property type="match status" value="1"/>
</dbReference>
<dbReference type="PRINTS" id="PR00081">
    <property type="entry name" value="GDHRDH"/>
</dbReference>
<dbReference type="PANTHER" id="PTHR42879:SF6">
    <property type="entry name" value="NADPH-DEPENDENT REDUCTASE BACG"/>
    <property type="match status" value="1"/>
</dbReference>
<dbReference type="Pfam" id="PF13561">
    <property type="entry name" value="adh_short_C2"/>
    <property type="match status" value="1"/>
</dbReference>
<evidence type="ECO:0000313" key="2">
    <source>
        <dbReference type="EMBL" id="SFQ75225.1"/>
    </source>
</evidence>
<protein>
    <submittedName>
        <fullName evidence="2">NAD(P)-dependent dehydrogenase, short-chain alcohol dehydrogenase family</fullName>
    </submittedName>
</protein>
<proteinExistence type="inferred from homology"/>
<dbReference type="NCBIfam" id="NF005468">
    <property type="entry name" value="PRK07062.1"/>
    <property type="match status" value="1"/>
</dbReference>
<reference evidence="2 3" key="1">
    <citation type="submission" date="2016-10" db="EMBL/GenBank/DDBJ databases">
        <authorList>
            <person name="Varghese N."/>
            <person name="Submissions S."/>
        </authorList>
    </citation>
    <scope>NUCLEOTIDE SEQUENCE [LARGE SCALE GENOMIC DNA]</scope>
    <source>
        <strain evidence="2 3">DSM 13796</strain>
    </source>
</reference>
<gene>
    <name evidence="2" type="ORF">SAMN02745910_03198</name>
</gene>
<accession>A0A1I6B2T5</accession>
<dbReference type="EMBL" id="FOXX01000008">
    <property type="protein sequence ID" value="SFQ75225.1"/>
    <property type="molecule type" value="Genomic_DNA"/>
</dbReference>